<dbReference type="PANTHER" id="PTHR12601:SF39">
    <property type="entry name" value="PROTEIN REDUCED CHLOROPLAST COVERAGE 2"/>
    <property type="match status" value="1"/>
</dbReference>
<name>A0AAE0APV9_9ROSI</name>
<gene>
    <name evidence="1" type="ORF">Dsin_008685</name>
</gene>
<sequence>MEAFLLKKFGWRWKNEGCQDLRKFAILRGLSHKVGLELVPRDYDMDTASPFRKSDIISMVPMYKVT</sequence>
<dbReference type="Proteomes" id="UP001281410">
    <property type="component" value="Unassembled WGS sequence"/>
</dbReference>
<evidence type="ECO:0000313" key="2">
    <source>
        <dbReference type="Proteomes" id="UP001281410"/>
    </source>
</evidence>
<dbReference type="PANTHER" id="PTHR12601">
    <property type="entry name" value="EUKARYOTIC TRANSLATION INITIATION FACTOR 3 SUBUNIT EIF-3"/>
    <property type="match status" value="1"/>
</dbReference>
<reference evidence="1" key="1">
    <citation type="journal article" date="2023" name="Plant J.">
        <title>Genome sequences and population genomics provide insights into the demographic history, inbreeding, and mutation load of two 'living fossil' tree species of Dipteronia.</title>
        <authorList>
            <person name="Feng Y."/>
            <person name="Comes H.P."/>
            <person name="Chen J."/>
            <person name="Zhu S."/>
            <person name="Lu R."/>
            <person name="Zhang X."/>
            <person name="Li P."/>
            <person name="Qiu J."/>
            <person name="Olsen K.M."/>
            <person name="Qiu Y."/>
        </authorList>
    </citation>
    <scope>NUCLEOTIDE SEQUENCE</scope>
    <source>
        <strain evidence="1">NBL</strain>
    </source>
</reference>
<dbReference type="GO" id="GO:0005737">
    <property type="term" value="C:cytoplasm"/>
    <property type="evidence" value="ECO:0007669"/>
    <property type="project" value="TreeGrafter"/>
</dbReference>
<proteinExistence type="predicted"/>
<keyword evidence="2" id="KW-1185">Reference proteome</keyword>
<dbReference type="EMBL" id="JANJYJ010000003">
    <property type="protein sequence ID" value="KAK3221660.1"/>
    <property type="molecule type" value="Genomic_DNA"/>
</dbReference>
<protein>
    <submittedName>
        <fullName evidence="1">Uncharacterized protein</fullName>
    </submittedName>
</protein>
<accession>A0AAE0APV9</accession>
<dbReference type="InterPro" id="IPR027523">
    <property type="entry name" value="CLU_prot"/>
</dbReference>
<dbReference type="AlphaFoldDB" id="A0AAE0APV9"/>
<evidence type="ECO:0000313" key="1">
    <source>
        <dbReference type="EMBL" id="KAK3221660.1"/>
    </source>
</evidence>
<comment type="caution">
    <text evidence="1">The sequence shown here is derived from an EMBL/GenBank/DDBJ whole genome shotgun (WGS) entry which is preliminary data.</text>
</comment>
<organism evidence="1 2">
    <name type="scientific">Dipteronia sinensis</name>
    <dbReference type="NCBI Taxonomy" id="43782"/>
    <lineage>
        <taxon>Eukaryota</taxon>
        <taxon>Viridiplantae</taxon>
        <taxon>Streptophyta</taxon>
        <taxon>Embryophyta</taxon>
        <taxon>Tracheophyta</taxon>
        <taxon>Spermatophyta</taxon>
        <taxon>Magnoliopsida</taxon>
        <taxon>eudicotyledons</taxon>
        <taxon>Gunneridae</taxon>
        <taxon>Pentapetalae</taxon>
        <taxon>rosids</taxon>
        <taxon>malvids</taxon>
        <taxon>Sapindales</taxon>
        <taxon>Sapindaceae</taxon>
        <taxon>Hippocastanoideae</taxon>
        <taxon>Acereae</taxon>
        <taxon>Dipteronia</taxon>
    </lineage>
</organism>